<keyword evidence="2" id="KW-1185">Reference proteome</keyword>
<gene>
    <name evidence="1" type="ORF">KK083_17400</name>
</gene>
<evidence type="ECO:0000313" key="2">
    <source>
        <dbReference type="Proteomes" id="UP001319200"/>
    </source>
</evidence>
<accession>A0AAP2DLP6</accession>
<proteinExistence type="predicted"/>
<comment type="caution">
    <text evidence="1">The sequence shown here is derived from an EMBL/GenBank/DDBJ whole genome shotgun (WGS) entry which is preliminary data.</text>
</comment>
<reference evidence="1 2" key="1">
    <citation type="submission" date="2021-05" db="EMBL/GenBank/DDBJ databases">
        <title>A Polyphasic approach of four new species of the genus Ohtaekwangia: Ohtaekwangia histidinii sp. nov., Ohtaekwangia cretensis sp. nov., Ohtaekwangia indiensis sp. nov., Ohtaekwangia reichenbachii sp. nov. from diverse environment.</title>
        <authorList>
            <person name="Octaviana S."/>
        </authorList>
    </citation>
    <scope>NUCLEOTIDE SEQUENCE [LARGE SCALE GENOMIC DNA]</scope>
    <source>
        <strain evidence="1 2">PWU4</strain>
    </source>
</reference>
<dbReference type="AlphaFoldDB" id="A0AAP2DLP6"/>
<organism evidence="1 2">
    <name type="scientific">Chryseosolibacter histidini</name>
    <dbReference type="NCBI Taxonomy" id="2782349"/>
    <lineage>
        <taxon>Bacteria</taxon>
        <taxon>Pseudomonadati</taxon>
        <taxon>Bacteroidota</taxon>
        <taxon>Cytophagia</taxon>
        <taxon>Cytophagales</taxon>
        <taxon>Chryseotaleaceae</taxon>
        <taxon>Chryseosolibacter</taxon>
    </lineage>
</organism>
<protein>
    <submittedName>
        <fullName evidence="1">Uncharacterized protein</fullName>
    </submittedName>
</protein>
<dbReference type="RefSeq" id="WP_254165274.1">
    <property type="nucleotide sequence ID" value="NZ_JAHESF010000016.1"/>
</dbReference>
<dbReference type="Proteomes" id="UP001319200">
    <property type="component" value="Unassembled WGS sequence"/>
</dbReference>
<dbReference type="EMBL" id="JAHESF010000016">
    <property type="protein sequence ID" value="MBT1698673.1"/>
    <property type="molecule type" value="Genomic_DNA"/>
</dbReference>
<sequence>MQTQTDLQPQQIARQRHGQNSFVIDINGNGTVVKFQDVIFCSRRGEVSQL</sequence>
<name>A0AAP2DLP6_9BACT</name>
<evidence type="ECO:0000313" key="1">
    <source>
        <dbReference type="EMBL" id="MBT1698673.1"/>
    </source>
</evidence>